<evidence type="ECO:0000313" key="2">
    <source>
        <dbReference type="EMBL" id="GCE77892.1"/>
    </source>
</evidence>
<protein>
    <submittedName>
        <fullName evidence="2">NADPH:quinone reductase</fullName>
    </submittedName>
</protein>
<dbReference type="PANTHER" id="PTHR44013">
    <property type="entry name" value="ZINC-TYPE ALCOHOL DEHYDROGENASE-LIKE PROTEIN C16A3.02C"/>
    <property type="match status" value="1"/>
</dbReference>
<dbReference type="Gene3D" id="3.40.50.720">
    <property type="entry name" value="NAD(P)-binding Rossmann-like Domain"/>
    <property type="match status" value="1"/>
</dbReference>
<dbReference type="RefSeq" id="WP_130782518.1">
    <property type="nucleotide sequence ID" value="NZ_BIMR01000271.1"/>
</dbReference>
<proteinExistence type="predicted"/>
<evidence type="ECO:0000313" key="3">
    <source>
        <dbReference type="Proteomes" id="UP000289954"/>
    </source>
</evidence>
<dbReference type="InterPro" id="IPR020843">
    <property type="entry name" value="ER"/>
</dbReference>
<dbReference type="AlphaFoldDB" id="A0A402DUW9"/>
<feature type="domain" description="Enoyl reductase (ER)" evidence="1">
    <location>
        <begin position="10"/>
        <end position="318"/>
    </location>
</feature>
<dbReference type="SMART" id="SM00829">
    <property type="entry name" value="PKS_ER"/>
    <property type="match status" value="1"/>
</dbReference>
<dbReference type="SUPFAM" id="SSF51735">
    <property type="entry name" value="NAD(P)-binding Rossmann-fold domains"/>
    <property type="match status" value="1"/>
</dbReference>
<sequence length="329" mass="35094">MRAAVYTRYGTADEVRVVDVDAPTPRDDEVLVAVHACSVNASDTEALHGRPLYSRLGGLRRPRRHVLGSDVAGRVVAVGRDVTTFRPGDDVYADVLDRLGGFAEAVCVRSDALAPMPAGMTHVEASAIPQAAAIALQGIRAKGGVRDGSRVLVNGAGGGAGTYAVQLALLDGAEVTAVDTAEKLEYLRSLGAHHVRDHRTQDFTRDGRTYDVVLDLAGYRSVRAYARALAPGGRYLFVGGSVRTLLQVLLLGPLVGLRSRKRLRVLAVRLGVRHVAPLVELIQAGRVRTVVDRCFALDDVAEALRYHGDGRTRGKVVVVVREDDAPGGS</sequence>
<accession>A0A402DUW9</accession>
<name>A0A402DUW9_9CELL</name>
<dbReference type="Pfam" id="PF13602">
    <property type="entry name" value="ADH_zinc_N_2"/>
    <property type="match status" value="1"/>
</dbReference>
<dbReference type="GO" id="GO:0016491">
    <property type="term" value="F:oxidoreductase activity"/>
    <property type="evidence" value="ECO:0007669"/>
    <property type="project" value="InterPro"/>
</dbReference>
<dbReference type="InterPro" id="IPR011032">
    <property type="entry name" value="GroES-like_sf"/>
</dbReference>
<dbReference type="CDD" id="cd08267">
    <property type="entry name" value="MDR1"/>
    <property type="match status" value="1"/>
</dbReference>
<reference evidence="2 3" key="1">
    <citation type="submission" date="2019-01" db="EMBL/GenBank/DDBJ databases">
        <title>Draft genome sequence of Cellulomonas takizawaensis strain TKZ-21.</title>
        <authorList>
            <person name="Yamamura H."/>
            <person name="Hayashi T."/>
            <person name="Hamada M."/>
            <person name="Serisawa Y."/>
            <person name="Matsuyama K."/>
            <person name="Nakagawa Y."/>
            <person name="Otoguro M."/>
            <person name="Yanagida F."/>
            <person name="Hayakawa M."/>
        </authorList>
    </citation>
    <scope>NUCLEOTIDE SEQUENCE [LARGE SCALE GENOMIC DNA]</scope>
    <source>
        <strain evidence="2 3">NBRC12680</strain>
    </source>
</reference>
<dbReference type="Proteomes" id="UP000289954">
    <property type="component" value="Unassembled WGS sequence"/>
</dbReference>
<dbReference type="Pfam" id="PF08240">
    <property type="entry name" value="ADH_N"/>
    <property type="match status" value="1"/>
</dbReference>
<gene>
    <name evidence="2" type="primary">qor_2</name>
    <name evidence="2" type="ORF">CBZ_29480</name>
</gene>
<dbReference type="EMBL" id="BIMR01000271">
    <property type="protein sequence ID" value="GCE77892.1"/>
    <property type="molecule type" value="Genomic_DNA"/>
</dbReference>
<dbReference type="OrthoDB" id="3175656at2"/>
<comment type="caution">
    <text evidence="2">The sequence shown here is derived from an EMBL/GenBank/DDBJ whole genome shotgun (WGS) entry which is preliminary data.</text>
</comment>
<organism evidence="2 3">
    <name type="scientific">Cellulomonas biazotea</name>
    <dbReference type="NCBI Taxonomy" id="1709"/>
    <lineage>
        <taxon>Bacteria</taxon>
        <taxon>Bacillati</taxon>
        <taxon>Actinomycetota</taxon>
        <taxon>Actinomycetes</taxon>
        <taxon>Micrococcales</taxon>
        <taxon>Cellulomonadaceae</taxon>
        <taxon>Cellulomonas</taxon>
    </lineage>
</organism>
<dbReference type="Gene3D" id="3.90.180.10">
    <property type="entry name" value="Medium-chain alcohol dehydrogenases, catalytic domain"/>
    <property type="match status" value="1"/>
</dbReference>
<dbReference type="PANTHER" id="PTHR44013:SF1">
    <property type="entry name" value="ZINC-TYPE ALCOHOL DEHYDROGENASE-LIKE PROTEIN C16A3.02C"/>
    <property type="match status" value="1"/>
</dbReference>
<dbReference type="SUPFAM" id="SSF50129">
    <property type="entry name" value="GroES-like"/>
    <property type="match status" value="1"/>
</dbReference>
<keyword evidence="3" id="KW-1185">Reference proteome</keyword>
<dbReference type="InterPro" id="IPR013154">
    <property type="entry name" value="ADH-like_N"/>
</dbReference>
<evidence type="ECO:0000259" key="1">
    <source>
        <dbReference type="SMART" id="SM00829"/>
    </source>
</evidence>
<dbReference type="InterPro" id="IPR052733">
    <property type="entry name" value="Chloroplast_QOR"/>
</dbReference>
<dbReference type="InterPro" id="IPR036291">
    <property type="entry name" value="NAD(P)-bd_dom_sf"/>
</dbReference>